<reference evidence="2 3" key="1">
    <citation type="journal article" date="2019" name="Commun. Biol.">
        <title>The bagworm genome reveals a unique fibroin gene that provides high tensile strength.</title>
        <authorList>
            <person name="Kono N."/>
            <person name="Nakamura H."/>
            <person name="Ohtoshi R."/>
            <person name="Tomita M."/>
            <person name="Numata K."/>
            <person name="Arakawa K."/>
        </authorList>
    </citation>
    <scope>NUCLEOTIDE SEQUENCE [LARGE SCALE GENOMIC DNA]</scope>
</reference>
<keyword evidence="3" id="KW-1185">Reference proteome</keyword>
<organism evidence="2 3">
    <name type="scientific">Eumeta variegata</name>
    <name type="common">Bagworm moth</name>
    <name type="synonym">Eumeta japonica</name>
    <dbReference type="NCBI Taxonomy" id="151549"/>
    <lineage>
        <taxon>Eukaryota</taxon>
        <taxon>Metazoa</taxon>
        <taxon>Ecdysozoa</taxon>
        <taxon>Arthropoda</taxon>
        <taxon>Hexapoda</taxon>
        <taxon>Insecta</taxon>
        <taxon>Pterygota</taxon>
        <taxon>Neoptera</taxon>
        <taxon>Endopterygota</taxon>
        <taxon>Lepidoptera</taxon>
        <taxon>Glossata</taxon>
        <taxon>Ditrysia</taxon>
        <taxon>Tineoidea</taxon>
        <taxon>Psychidae</taxon>
        <taxon>Oiketicinae</taxon>
        <taxon>Eumeta</taxon>
    </lineage>
</organism>
<dbReference type="Proteomes" id="UP000299102">
    <property type="component" value="Unassembled WGS sequence"/>
</dbReference>
<sequence>MRVGRARRGRGPEVSLKLARARACAFAVPKVSRNFQTLARDTLVGVDLPLPLNDNEQSDKYAQPAHSLNVDRPPLEPTR</sequence>
<proteinExistence type="predicted"/>
<dbReference type="EMBL" id="BGZK01000816">
    <property type="protein sequence ID" value="GBP61529.1"/>
    <property type="molecule type" value="Genomic_DNA"/>
</dbReference>
<evidence type="ECO:0000256" key="1">
    <source>
        <dbReference type="SAM" id="MobiDB-lite"/>
    </source>
</evidence>
<feature type="region of interest" description="Disordered" evidence="1">
    <location>
        <begin position="49"/>
        <end position="79"/>
    </location>
</feature>
<accession>A0A4C1XGW6</accession>
<comment type="caution">
    <text evidence="2">The sequence shown here is derived from an EMBL/GenBank/DDBJ whole genome shotgun (WGS) entry which is preliminary data.</text>
</comment>
<evidence type="ECO:0000313" key="3">
    <source>
        <dbReference type="Proteomes" id="UP000299102"/>
    </source>
</evidence>
<evidence type="ECO:0000313" key="2">
    <source>
        <dbReference type="EMBL" id="GBP61529.1"/>
    </source>
</evidence>
<gene>
    <name evidence="2" type="ORF">EVAR_44000_1</name>
</gene>
<dbReference type="AlphaFoldDB" id="A0A4C1XGW6"/>
<name>A0A4C1XGW6_EUMVA</name>
<protein>
    <submittedName>
        <fullName evidence="2">Uncharacterized protein</fullName>
    </submittedName>
</protein>